<gene>
    <name evidence="7" type="ORF">GCM10017621_24820</name>
</gene>
<evidence type="ECO:0000256" key="1">
    <source>
        <dbReference type="ARBA" id="ARBA00004141"/>
    </source>
</evidence>
<dbReference type="InterPro" id="IPR002810">
    <property type="entry name" value="NfeD-like_C"/>
</dbReference>
<keyword evidence="2 5" id="KW-0812">Transmembrane</keyword>
<evidence type="ECO:0000256" key="4">
    <source>
        <dbReference type="ARBA" id="ARBA00023136"/>
    </source>
</evidence>
<keyword evidence="3 5" id="KW-1133">Transmembrane helix</keyword>
<comment type="caution">
    <text evidence="7">The sequence shown here is derived from an EMBL/GenBank/DDBJ whole genome shotgun (WGS) entry which is preliminary data.</text>
</comment>
<feature type="transmembrane region" description="Helical" evidence="5">
    <location>
        <begin position="57"/>
        <end position="75"/>
    </location>
</feature>
<dbReference type="InterPro" id="IPR012340">
    <property type="entry name" value="NA-bd_OB-fold"/>
</dbReference>
<dbReference type="AlphaFoldDB" id="A0A9W6IPJ7"/>
<sequence length="164" mass="17634">MDILFSVFDRMNMWAWWAIAGVILIAELLTGTTYLLWPAAAAFLTGFVAMETFGVSWPIQLGVFIVLTLPLLWAGDRWVRPALKSGSDSGLNDRSGRMVGQRVTVVGAFSAGQGRVRYGDTEWSAQTADGSDPETGAHWFVTEVRGVILTIAPAAAAPDSQATA</sequence>
<evidence type="ECO:0000313" key="8">
    <source>
        <dbReference type="Proteomes" id="UP001143486"/>
    </source>
</evidence>
<dbReference type="Pfam" id="PF01957">
    <property type="entry name" value="NfeD"/>
    <property type="match status" value="1"/>
</dbReference>
<evidence type="ECO:0000259" key="6">
    <source>
        <dbReference type="Pfam" id="PF01957"/>
    </source>
</evidence>
<comment type="subcellular location">
    <subcellularLocation>
        <location evidence="1">Membrane</location>
        <topology evidence="1">Multi-pass membrane protein</topology>
    </subcellularLocation>
</comment>
<dbReference type="EMBL" id="BSFE01000007">
    <property type="protein sequence ID" value="GLK52974.1"/>
    <property type="molecule type" value="Genomic_DNA"/>
</dbReference>
<name>A0A9W6IPJ7_9PROT</name>
<dbReference type="RefSeq" id="WP_271187333.1">
    <property type="nucleotide sequence ID" value="NZ_BSFE01000007.1"/>
</dbReference>
<protein>
    <submittedName>
        <fullName evidence="7">Membrane protein</fullName>
    </submittedName>
</protein>
<dbReference type="InterPro" id="IPR052165">
    <property type="entry name" value="Membrane_assoc_protease"/>
</dbReference>
<reference evidence="7" key="1">
    <citation type="journal article" date="2014" name="Int. J. Syst. Evol. Microbiol.">
        <title>Complete genome sequence of Corynebacterium casei LMG S-19264T (=DSM 44701T), isolated from a smear-ripened cheese.</title>
        <authorList>
            <consortium name="US DOE Joint Genome Institute (JGI-PGF)"/>
            <person name="Walter F."/>
            <person name="Albersmeier A."/>
            <person name="Kalinowski J."/>
            <person name="Ruckert C."/>
        </authorList>
    </citation>
    <scope>NUCLEOTIDE SEQUENCE</scope>
    <source>
        <strain evidence="7">VKM B-1513</strain>
    </source>
</reference>
<keyword evidence="8" id="KW-1185">Reference proteome</keyword>
<accession>A0A9W6IPJ7</accession>
<feature type="domain" description="NfeD-like C-terminal" evidence="6">
    <location>
        <begin position="97"/>
        <end position="153"/>
    </location>
</feature>
<dbReference type="PANTHER" id="PTHR33507:SF3">
    <property type="entry name" value="INNER MEMBRANE PROTEIN YBBJ"/>
    <property type="match status" value="1"/>
</dbReference>
<evidence type="ECO:0000256" key="2">
    <source>
        <dbReference type="ARBA" id="ARBA00022692"/>
    </source>
</evidence>
<dbReference type="GO" id="GO:0005886">
    <property type="term" value="C:plasma membrane"/>
    <property type="evidence" value="ECO:0007669"/>
    <property type="project" value="TreeGrafter"/>
</dbReference>
<dbReference type="PANTHER" id="PTHR33507">
    <property type="entry name" value="INNER MEMBRANE PROTEIN YBBJ"/>
    <property type="match status" value="1"/>
</dbReference>
<evidence type="ECO:0000256" key="5">
    <source>
        <dbReference type="SAM" id="Phobius"/>
    </source>
</evidence>
<keyword evidence="4 5" id="KW-0472">Membrane</keyword>
<evidence type="ECO:0000256" key="3">
    <source>
        <dbReference type="ARBA" id="ARBA00022989"/>
    </source>
</evidence>
<dbReference type="Gene3D" id="2.40.50.140">
    <property type="entry name" value="Nucleic acid-binding proteins"/>
    <property type="match status" value="1"/>
</dbReference>
<evidence type="ECO:0000313" key="7">
    <source>
        <dbReference type="EMBL" id="GLK52974.1"/>
    </source>
</evidence>
<proteinExistence type="predicted"/>
<reference evidence="7" key="2">
    <citation type="submission" date="2023-01" db="EMBL/GenBank/DDBJ databases">
        <authorList>
            <person name="Sun Q."/>
            <person name="Evtushenko L."/>
        </authorList>
    </citation>
    <scope>NUCLEOTIDE SEQUENCE</scope>
    <source>
        <strain evidence="7">VKM B-1513</strain>
    </source>
</reference>
<dbReference type="Proteomes" id="UP001143486">
    <property type="component" value="Unassembled WGS sequence"/>
</dbReference>
<organism evidence="7 8">
    <name type="scientific">Maricaulis virginensis</name>
    <dbReference type="NCBI Taxonomy" id="144022"/>
    <lineage>
        <taxon>Bacteria</taxon>
        <taxon>Pseudomonadati</taxon>
        <taxon>Pseudomonadota</taxon>
        <taxon>Alphaproteobacteria</taxon>
        <taxon>Maricaulales</taxon>
        <taxon>Maricaulaceae</taxon>
        <taxon>Maricaulis</taxon>
    </lineage>
</organism>
<feature type="transmembrane region" description="Helical" evidence="5">
    <location>
        <begin position="14"/>
        <end position="37"/>
    </location>
</feature>